<organism evidence="2 3">
    <name type="scientific">Sphingopyxis soli</name>
    <dbReference type="NCBI Taxonomy" id="592051"/>
    <lineage>
        <taxon>Bacteria</taxon>
        <taxon>Pseudomonadati</taxon>
        <taxon>Pseudomonadota</taxon>
        <taxon>Alphaproteobacteria</taxon>
        <taxon>Sphingomonadales</taxon>
        <taxon>Sphingomonadaceae</taxon>
        <taxon>Sphingopyxis</taxon>
    </lineage>
</organism>
<comment type="caution">
    <text evidence="2">The sequence shown here is derived from an EMBL/GenBank/DDBJ whole genome shotgun (WGS) entry which is preliminary data.</text>
</comment>
<feature type="compositionally biased region" description="Polar residues" evidence="1">
    <location>
        <begin position="12"/>
        <end position="21"/>
    </location>
</feature>
<dbReference type="EMBL" id="BAAAFE010000001">
    <property type="protein sequence ID" value="GAA0860715.1"/>
    <property type="molecule type" value="Genomic_DNA"/>
</dbReference>
<gene>
    <name evidence="2" type="ORF">GCM10009115_00370</name>
</gene>
<evidence type="ECO:0000313" key="3">
    <source>
        <dbReference type="Proteomes" id="UP001500738"/>
    </source>
</evidence>
<accession>A0ABN1LVA4</accession>
<reference evidence="2 3" key="1">
    <citation type="journal article" date="2019" name="Int. J. Syst. Evol. Microbiol.">
        <title>The Global Catalogue of Microorganisms (GCM) 10K type strain sequencing project: providing services to taxonomists for standard genome sequencing and annotation.</title>
        <authorList>
            <consortium name="The Broad Institute Genomics Platform"/>
            <consortium name="The Broad Institute Genome Sequencing Center for Infectious Disease"/>
            <person name="Wu L."/>
            <person name="Ma J."/>
        </authorList>
    </citation>
    <scope>NUCLEOTIDE SEQUENCE [LARGE SCALE GENOMIC DNA]</scope>
    <source>
        <strain evidence="2 3">JCM 15910</strain>
    </source>
</reference>
<feature type="region of interest" description="Disordered" evidence="1">
    <location>
        <begin position="1"/>
        <end position="31"/>
    </location>
</feature>
<proteinExistence type="predicted"/>
<sequence length="168" mass="18963">MSGNQVARVDSLSITPQSDWNQGGRPGEQGRVWTQDGVGLNAIEFFSAVPQGAPLYKERDKKNNPMPKFDSKLLLPELADFFERSFRAQNQVSDFTILESTPTDIGGRKGLAVRYRYTLPNDELTRLGEARMAVVEGKLYVTNFYAPQLHYFDAGLPEARAIMERTRF</sequence>
<name>A0ABN1LVA4_9SPHN</name>
<evidence type="ECO:0000313" key="2">
    <source>
        <dbReference type="EMBL" id="GAA0860715.1"/>
    </source>
</evidence>
<dbReference type="Proteomes" id="UP001500738">
    <property type="component" value="Unassembled WGS sequence"/>
</dbReference>
<protein>
    <submittedName>
        <fullName evidence="2">Uncharacterized protein</fullName>
    </submittedName>
</protein>
<keyword evidence="3" id="KW-1185">Reference proteome</keyword>
<evidence type="ECO:0000256" key="1">
    <source>
        <dbReference type="SAM" id="MobiDB-lite"/>
    </source>
</evidence>